<evidence type="ECO:0000313" key="3">
    <source>
        <dbReference type="Proteomes" id="UP000288805"/>
    </source>
</evidence>
<evidence type="ECO:0000313" key="1">
    <source>
        <dbReference type="EMBL" id="RVW29685.1"/>
    </source>
</evidence>
<gene>
    <name evidence="2" type="primary">GIP_30</name>
    <name evidence="1" type="synonym">GIP_404</name>
    <name evidence="2" type="ORF">CK203_065590</name>
    <name evidence="1" type="ORF">CK203_117259</name>
</gene>
<reference evidence="2 3" key="1">
    <citation type="journal article" date="2018" name="PLoS Genet.">
        <title>Population sequencing reveals clonal diversity and ancestral inbreeding in the grapevine cultivar Chardonnay.</title>
        <authorList>
            <person name="Roach M.J."/>
            <person name="Johnson D.L."/>
            <person name="Bohlmann J."/>
            <person name="van Vuuren H.J."/>
            <person name="Jones S.J."/>
            <person name="Pretorius I.S."/>
            <person name="Schmidt S.A."/>
            <person name="Borneman A.R."/>
        </authorList>
    </citation>
    <scope>NUCLEOTIDE SEQUENCE [LARGE SCALE GENOMIC DNA]</scope>
    <source>
        <strain evidence="3">cv. Chardonnay</strain>
        <strain evidence="2">I10V1</strain>
        <tissue evidence="2">Leaf</tissue>
    </source>
</reference>
<dbReference type="PANTHER" id="PTHR11439:SF467">
    <property type="entry name" value="INTEGRASE CATALYTIC DOMAIN-CONTAINING PROTEIN"/>
    <property type="match status" value="1"/>
</dbReference>
<sequence>MRYLQGTKDYKLMYRWTSNLEVVGYLDSNFAGCVDSRKSTSGYIFILASGTISWRSVKQTMTATSIMVAEFISCFEATSHGVWLKSFISRLKVMDSISRCGPSGRMLAEYTFTTSSSTSNVVQHFDHVLYHLSSAAVKEHVSATAQHGGKSNVV</sequence>
<dbReference type="PANTHER" id="PTHR11439">
    <property type="entry name" value="GAG-POL-RELATED RETROTRANSPOSON"/>
    <property type="match status" value="1"/>
</dbReference>
<protein>
    <submittedName>
        <fullName evidence="2">Copia protein</fullName>
    </submittedName>
</protein>
<accession>A0A438FPK1</accession>
<dbReference type="EMBL" id="QGNW01001832">
    <property type="protein sequence ID" value="RVW29685.1"/>
    <property type="molecule type" value="Genomic_DNA"/>
</dbReference>
<dbReference type="CDD" id="cd09272">
    <property type="entry name" value="RNase_HI_RT_Ty1"/>
    <property type="match status" value="1"/>
</dbReference>
<dbReference type="AlphaFoldDB" id="A0A438FPK1"/>
<organism evidence="2 3">
    <name type="scientific">Vitis vinifera</name>
    <name type="common">Grape</name>
    <dbReference type="NCBI Taxonomy" id="29760"/>
    <lineage>
        <taxon>Eukaryota</taxon>
        <taxon>Viridiplantae</taxon>
        <taxon>Streptophyta</taxon>
        <taxon>Embryophyta</taxon>
        <taxon>Tracheophyta</taxon>
        <taxon>Spermatophyta</taxon>
        <taxon>Magnoliopsida</taxon>
        <taxon>eudicotyledons</taxon>
        <taxon>Gunneridae</taxon>
        <taxon>Pentapetalae</taxon>
        <taxon>rosids</taxon>
        <taxon>Vitales</taxon>
        <taxon>Vitaceae</taxon>
        <taxon>Viteae</taxon>
        <taxon>Vitis</taxon>
    </lineage>
</organism>
<dbReference type="Proteomes" id="UP000288805">
    <property type="component" value="Unassembled WGS sequence"/>
</dbReference>
<dbReference type="EMBL" id="QGNW01000801">
    <property type="protein sequence ID" value="RVW61872.1"/>
    <property type="molecule type" value="Genomic_DNA"/>
</dbReference>
<name>A0A438FPK1_VITVI</name>
<proteinExistence type="predicted"/>
<evidence type="ECO:0000313" key="2">
    <source>
        <dbReference type="EMBL" id="RVW61872.1"/>
    </source>
</evidence>
<comment type="caution">
    <text evidence="2">The sequence shown here is derived from an EMBL/GenBank/DDBJ whole genome shotgun (WGS) entry which is preliminary data.</text>
</comment>